<evidence type="ECO:0000313" key="3">
    <source>
        <dbReference type="Proteomes" id="UP000292554"/>
    </source>
</evidence>
<gene>
    <name evidence="2" type="ORF">EZV61_06925</name>
</gene>
<organism evidence="2 3">
    <name type="scientific">Corallincola luteus</name>
    <dbReference type="NCBI Taxonomy" id="1775177"/>
    <lineage>
        <taxon>Bacteria</taxon>
        <taxon>Pseudomonadati</taxon>
        <taxon>Pseudomonadota</taxon>
        <taxon>Gammaproteobacteria</taxon>
        <taxon>Alteromonadales</taxon>
        <taxon>Psychromonadaceae</taxon>
        <taxon>Corallincola</taxon>
    </lineage>
</organism>
<name>A0ABY2ALU0_9GAMM</name>
<evidence type="ECO:0008006" key="4">
    <source>
        <dbReference type="Google" id="ProtNLM"/>
    </source>
</evidence>
<accession>A0ABY2ALU0</accession>
<keyword evidence="3" id="KW-1185">Reference proteome</keyword>
<dbReference type="EMBL" id="SJXE01000002">
    <property type="protein sequence ID" value="TCI03922.1"/>
    <property type="molecule type" value="Genomic_DNA"/>
</dbReference>
<evidence type="ECO:0000256" key="1">
    <source>
        <dbReference type="SAM" id="SignalP"/>
    </source>
</evidence>
<dbReference type="PROSITE" id="PS51257">
    <property type="entry name" value="PROKAR_LIPOPROTEIN"/>
    <property type="match status" value="1"/>
</dbReference>
<evidence type="ECO:0000313" key="2">
    <source>
        <dbReference type="EMBL" id="TCI03922.1"/>
    </source>
</evidence>
<dbReference type="Proteomes" id="UP000292554">
    <property type="component" value="Unassembled WGS sequence"/>
</dbReference>
<feature type="signal peptide" evidence="1">
    <location>
        <begin position="1"/>
        <end position="21"/>
    </location>
</feature>
<comment type="caution">
    <text evidence="2">The sequence shown here is derived from an EMBL/GenBank/DDBJ whole genome shotgun (WGS) entry which is preliminary data.</text>
</comment>
<protein>
    <recommendedName>
        <fullName evidence="4">Lipoprotein</fullName>
    </recommendedName>
</protein>
<reference evidence="2 3" key="1">
    <citation type="submission" date="2019-02" db="EMBL/GenBank/DDBJ databases">
        <title>Corallincola luteus sp. nov., a marine bacterium isolated from surface sediment of Bohai Sea in China.</title>
        <authorList>
            <person name="Ren Q."/>
        </authorList>
    </citation>
    <scope>NUCLEOTIDE SEQUENCE [LARGE SCALE GENOMIC DNA]</scope>
    <source>
        <strain evidence="2 3">DASS28</strain>
    </source>
</reference>
<proteinExistence type="predicted"/>
<sequence>MKLLVLVIAFVLLSACTASYLAPEDSNFPTRRYKTEYRIEQESIVFESLYKGIEDVEFVVYRADNNMQPKMYDAFIRSTLEKLGFKKVLNEEQFAKLLIDTGVSATMNSSEDLISLNNAYKQLGDFVVIQTLFEHNDGAYWRNRITILDPRIPKKIVKVHEYRKLWADSDSAFLYPTANYLKGWYNRSRLLK</sequence>
<feature type="chain" id="PRO_5046681620" description="Lipoprotein" evidence="1">
    <location>
        <begin position="22"/>
        <end position="192"/>
    </location>
</feature>
<dbReference type="RefSeq" id="WP_131414769.1">
    <property type="nucleotide sequence ID" value="NZ_SJXE01000002.1"/>
</dbReference>
<keyword evidence="1" id="KW-0732">Signal</keyword>